<dbReference type="PANTHER" id="PTHR46116">
    <property type="entry name" value="(E3-INDEPENDENT) E2 UBIQUITIN-CONJUGATING ENZYME"/>
    <property type="match status" value="1"/>
</dbReference>
<dbReference type="Pfam" id="PF00179">
    <property type="entry name" value="UQ_con"/>
    <property type="match status" value="1"/>
</dbReference>
<protein>
    <submittedName>
        <fullName evidence="4">Ubc-17 protein</fullName>
    </submittedName>
</protein>
<evidence type="ECO:0000259" key="3">
    <source>
        <dbReference type="PROSITE" id="PS50127"/>
    </source>
</evidence>
<dbReference type="InterPro" id="IPR000608">
    <property type="entry name" value="UBC"/>
</dbReference>
<feature type="non-terminal residue" evidence="4">
    <location>
        <position position="1"/>
    </location>
</feature>
<dbReference type="PROSITE" id="PS50127">
    <property type="entry name" value="UBC_2"/>
    <property type="match status" value="1"/>
</dbReference>
<proteinExistence type="predicted"/>
<evidence type="ECO:0000313" key="4">
    <source>
        <dbReference type="EMBL" id="CAE7280140.1"/>
    </source>
</evidence>
<dbReference type="GO" id="GO:0016740">
    <property type="term" value="F:transferase activity"/>
    <property type="evidence" value="ECO:0007669"/>
    <property type="project" value="UniProtKB-KW"/>
</dbReference>
<gene>
    <name evidence="4" type="primary">ubc-17</name>
    <name evidence="4" type="ORF">SPIL2461_LOCUS6279</name>
</gene>
<organism evidence="4 5">
    <name type="scientific">Symbiodinium pilosum</name>
    <name type="common">Dinoflagellate</name>
    <dbReference type="NCBI Taxonomy" id="2952"/>
    <lineage>
        <taxon>Eukaryota</taxon>
        <taxon>Sar</taxon>
        <taxon>Alveolata</taxon>
        <taxon>Dinophyceae</taxon>
        <taxon>Suessiales</taxon>
        <taxon>Symbiodiniaceae</taxon>
        <taxon>Symbiodinium</taxon>
    </lineage>
</organism>
<comment type="caution">
    <text evidence="4">The sequence shown here is derived from an EMBL/GenBank/DDBJ whole genome shotgun (WGS) entry which is preliminary data.</text>
</comment>
<reference evidence="4" key="1">
    <citation type="submission" date="2021-02" db="EMBL/GenBank/DDBJ databases">
        <authorList>
            <person name="Dougan E. K."/>
            <person name="Rhodes N."/>
            <person name="Thang M."/>
            <person name="Chan C."/>
        </authorList>
    </citation>
    <scope>NUCLEOTIDE SEQUENCE</scope>
</reference>
<evidence type="ECO:0000256" key="2">
    <source>
        <dbReference type="ARBA" id="ARBA00022786"/>
    </source>
</evidence>
<evidence type="ECO:0000256" key="1">
    <source>
        <dbReference type="ARBA" id="ARBA00022679"/>
    </source>
</evidence>
<accession>A0A812N8J1</accession>
<dbReference type="Gene3D" id="3.10.110.10">
    <property type="entry name" value="Ubiquitin Conjugating Enzyme"/>
    <property type="match status" value="1"/>
</dbReference>
<dbReference type="InterPro" id="IPR016135">
    <property type="entry name" value="UBQ-conjugating_enzyme/RWD"/>
</dbReference>
<sequence>RLLREQADLHRDGLETQGIFHHFDDVQPHKAIAIIVGPDGSPYARGPYLFQFLFPNTYPLKPPCAVFCTGDGRVRFNPNLYTNGKVCLSILGTWAGPSWTSMTTFRSV</sequence>
<name>A0A812N8J1_SYMPI</name>
<keyword evidence="2" id="KW-0833">Ubl conjugation pathway</keyword>
<dbReference type="AlphaFoldDB" id="A0A812N8J1"/>
<dbReference type="Proteomes" id="UP000649617">
    <property type="component" value="Unassembled WGS sequence"/>
</dbReference>
<feature type="non-terminal residue" evidence="4">
    <location>
        <position position="108"/>
    </location>
</feature>
<feature type="domain" description="UBC core" evidence="3">
    <location>
        <begin position="1"/>
        <end position="108"/>
    </location>
</feature>
<keyword evidence="5" id="KW-1185">Reference proteome</keyword>
<dbReference type="OrthoDB" id="47801at2759"/>
<dbReference type="EMBL" id="CAJNIZ010009350">
    <property type="protein sequence ID" value="CAE7280140.1"/>
    <property type="molecule type" value="Genomic_DNA"/>
</dbReference>
<evidence type="ECO:0000313" key="5">
    <source>
        <dbReference type="Proteomes" id="UP000649617"/>
    </source>
</evidence>
<keyword evidence="1" id="KW-0808">Transferase</keyword>
<dbReference type="SUPFAM" id="SSF54495">
    <property type="entry name" value="UBC-like"/>
    <property type="match status" value="1"/>
</dbReference>